<keyword evidence="2" id="KW-1133">Transmembrane helix</keyword>
<keyword evidence="2" id="KW-0472">Membrane</keyword>
<gene>
    <name evidence="3" type="ORF">BC936DRAFT_143550</name>
</gene>
<evidence type="ECO:0000256" key="2">
    <source>
        <dbReference type="SAM" id="Phobius"/>
    </source>
</evidence>
<feature type="non-terminal residue" evidence="3">
    <location>
        <position position="1"/>
    </location>
</feature>
<evidence type="ECO:0000313" key="3">
    <source>
        <dbReference type="EMBL" id="RUP48969.1"/>
    </source>
</evidence>
<proteinExistence type="predicted"/>
<dbReference type="EMBL" id="RBNI01002727">
    <property type="protein sequence ID" value="RUP48969.1"/>
    <property type="molecule type" value="Genomic_DNA"/>
</dbReference>
<name>A0A433DDS3_9FUNG</name>
<feature type="region of interest" description="Disordered" evidence="1">
    <location>
        <begin position="145"/>
        <end position="165"/>
    </location>
</feature>
<reference evidence="3 4" key="1">
    <citation type="journal article" date="2018" name="New Phytol.">
        <title>Phylogenomics of Endogonaceae and evolution of mycorrhizas within Mucoromycota.</title>
        <authorList>
            <person name="Chang Y."/>
            <person name="Desiro A."/>
            <person name="Na H."/>
            <person name="Sandor L."/>
            <person name="Lipzen A."/>
            <person name="Clum A."/>
            <person name="Barry K."/>
            <person name="Grigoriev I.V."/>
            <person name="Martin F.M."/>
            <person name="Stajich J.E."/>
            <person name="Smith M.E."/>
            <person name="Bonito G."/>
            <person name="Spatafora J.W."/>
        </authorList>
    </citation>
    <scope>NUCLEOTIDE SEQUENCE [LARGE SCALE GENOMIC DNA]</scope>
    <source>
        <strain evidence="3 4">GMNB39</strain>
    </source>
</reference>
<dbReference type="AlphaFoldDB" id="A0A433DDS3"/>
<feature type="region of interest" description="Disordered" evidence="1">
    <location>
        <begin position="1"/>
        <end position="24"/>
    </location>
</feature>
<feature type="transmembrane region" description="Helical" evidence="2">
    <location>
        <begin position="40"/>
        <end position="58"/>
    </location>
</feature>
<organism evidence="3 4">
    <name type="scientific">Jimgerdemannia flammicorona</name>
    <dbReference type="NCBI Taxonomy" id="994334"/>
    <lineage>
        <taxon>Eukaryota</taxon>
        <taxon>Fungi</taxon>
        <taxon>Fungi incertae sedis</taxon>
        <taxon>Mucoromycota</taxon>
        <taxon>Mucoromycotina</taxon>
        <taxon>Endogonomycetes</taxon>
        <taxon>Endogonales</taxon>
        <taxon>Endogonaceae</taxon>
        <taxon>Jimgerdemannia</taxon>
    </lineage>
</organism>
<evidence type="ECO:0000313" key="4">
    <source>
        <dbReference type="Proteomes" id="UP000268093"/>
    </source>
</evidence>
<sequence length="309" mass="34927">RLGSQQFRQTGCRGCGGGEESGTLSAKGKRKLQASHLFPWTWYKVLALLWWYVMGLLMQRSAYMKKRWQSKQSKHQLLSRFMKSWLCDVLNHHQGSAEFHSSKTAPNSTTLDVLAHNQHRHQTAPSSRFFNPCGAKGSWKTLCSASSTRTKKARGRRDRGPPTRELSTSILADEVRMDIVPAVYLESSRSTQTDMCPNHLSFTASEYHYFKSTRAPPPSHPSRATVSSTCFSTFPFQALSTIVFHEWSAFVSSLPSPLSGPVIPDLRRDEDYDDLIHVHALVAKTPECDAFFAQMEQDVVKELRARMGE</sequence>
<evidence type="ECO:0000256" key="1">
    <source>
        <dbReference type="SAM" id="MobiDB-lite"/>
    </source>
</evidence>
<accession>A0A433DDS3</accession>
<comment type="caution">
    <text evidence="3">The sequence shown here is derived from an EMBL/GenBank/DDBJ whole genome shotgun (WGS) entry which is preliminary data.</text>
</comment>
<keyword evidence="4" id="KW-1185">Reference proteome</keyword>
<keyword evidence="2" id="KW-0812">Transmembrane</keyword>
<protein>
    <submittedName>
        <fullName evidence="3">Uncharacterized protein</fullName>
    </submittedName>
</protein>
<dbReference type="Proteomes" id="UP000268093">
    <property type="component" value="Unassembled WGS sequence"/>
</dbReference>